<feature type="region of interest" description="Disordered" evidence="1">
    <location>
        <begin position="1"/>
        <end position="35"/>
    </location>
</feature>
<gene>
    <name evidence="2" type="ORF">VTK73DRAFT_1802</name>
</gene>
<name>A0ABR3VT15_9PEZI</name>
<evidence type="ECO:0000313" key="2">
    <source>
        <dbReference type="EMBL" id="KAL1844781.1"/>
    </source>
</evidence>
<comment type="caution">
    <text evidence="2">The sequence shown here is derived from an EMBL/GenBank/DDBJ whole genome shotgun (WGS) entry which is preliminary data.</text>
</comment>
<dbReference type="EMBL" id="JAZHXJ010001467">
    <property type="protein sequence ID" value="KAL1844781.1"/>
    <property type="molecule type" value="Genomic_DNA"/>
</dbReference>
<evidence type="ECO:0000313" key="3">
    <source>
        <dbReference type="Proteomes" id="UP001586593"/>
    </source>
</evidence>
<dbReference type="Proteomes" id="UP001586593">
    <property type="component" value="Unassembled WGS sequence"/>
</dbReference>
<feature type="compositionally biased region" description="Polar residues" evidence="1">
    <location>
        <begin position="1"/>
        <end position="11"/>
    </location>
</feature>
<proteinExistence type="predicted"/>
<accession>A0ABR3VT15</accession>
<organism evidence="2 3">
    <name type="scientific">Phialemonium thermophilum</name>
    <dbReference type="NCBI Taxonomy" id="223376"/>
    <lineage>
        <taxon>Eukaryota</taxon>
        <taxon>Fungi</taxon>
        <taxon>Dikarya</taxon>
        <taxon>Ascomycota</taxon>
        <taxon>Pezizomycotina</taxon>
        <taxon>Sordariomycetes</taxon>
        <taxon>Sordariomycetidae</taxon>
        <taxon>Cephalothecales</taxon>
        <taxon>Cephalothecaceae</taxon>
        <taxon>Phialemonium</taxon>
    </lineage>
</organism>
<sequence>MTSAAHRTSLSADGPQPAHVRPKSIHDYDGLSQPPHVSRLKAAARREAQVEPLTIEVEDGPDGFLHLPLARL</sequence>
<evidence type="ECO:0000256" key="1">
    <source>
        <dbReference type="SAM" id="MobiDB-lite"/>
    </source>
</evidence>
<protein>
    <submittedName>
        <fullName evidence="2">Uncharacterized protein</fullName>
    </submittedName>
</protein>
<reference evidence="2 3" key="1">
    <citation type="journal article" date="2024" name="Commun. Biol.">
        <title>Comparative genomic analysis of thermophilic fungi reveals convergent evolutionary adaptations and gene losses.</title>
        <authorList>
            <person name="Steindorff A.S."/>
            <person name="Aguilar-Pontes M.V."/>
            <person name="Robinson A.J."/>
            <person name="Andreopoulos B."/>
            <person name="LaButti K."/>
            <person name="Kuo A."/>
            <person name="Mondo S."/>
            <person name="Riley R."/>
            <person name="Otillar R."/>
            <person name="Haridas S."/>
            <person name="Lipzen A."/>
            <person name="Grimwood J."/>
            <person name="Schmutz J."/>
            <person name="Clum A."/>
            <person name="Reid I.D."/>
            <person name="Moisan M.C."/>
            <person name="Butler G."/>
            <person name="Nguyen T.T.M."/>
            <person name="Dewar K."/>
            <person name="Conant G."/>
            <person name="Drula E."/>
            <person name="Henrissat B."/>
            <person name="Hansel C."/>
            <person name="Singer S."/>
            <person name="Hutchinson M.I."/>
            <person name="de Vries R.P."/>
            <person name="Natvig D.O."/>
            <person name="Powell A.J."/>
            <person name="Tsang A."/>
            <person name="Grigoriev I.V."/>
        </authorList>
    </citation>
    <scope>NUCLEOTIDE SEQUENCE [LARGE SCALE GENOMIC DNA]</scope>
    <source>
        <strain evidence="2 3">ATCC 24622</strain>
    </source>
</reference>
<keyword evidence="3" id="KW-1185">Reference proteome</keyword>